<gene>
    <name evidence="2" type="ORF">L345_09013</name>
</gene>
<sequence length="291" mass="31349">MKRENLGTRGGIQPVRTGSGELRLLAGHALKLFTWSHHSSLHTGSSWLNLPSHMVPGPVPQLSSSDFPAHSLPPPPPPSHKLAKGPPHHSQACLVHFIAGVAPSQAGAHLAGPGGWMSQAAHVCTLLRRRTWAMETGAAAPLVFFLLPGDMPLPAWPGQWVGGPLALGEHLYCAGAERSGGGDHVQQPRTTATHILILPEGKEDRHGSSMLQPPLPASSLEVTSFPSFLCWIRTPFFWESMGLQTTEGFPLVSDIELATPTQSHDHQAWPSSHMTKPRPPQLYDHQATPSK</sequence>
<organism evidence="2 3">
    <name type="scientific">Ophiophagus hannah</name>
    <name type="common">King cobra</name>
    <name type="synonym">Naja hannah</name>
    <dbReference type="NCBI Taxonomy" id="8665"/>
    <lineage>
        <taxon>Eukaryota</taxon>
        <taxon>Metazoa</taxon>
        <taxon>Chordata</taxon>
        <taxon>Craniata</taxon>
        <taxon>Vertebrata</taxon>
        <taxon>Euteleostomi</taxon>
        <taxon>Lepidosauria</taxon>
        <taxon>Squamata</taxon>
        <taxon>Bifurcata</taxon>
        <taxon>Unidentata</taxon>
        <taxon>Episquamata</taxon>
        <taxon>Toxicofera</taxon>
        <taxon>Serpentes</taxon>
        <taxon>Colubroidea</taxon>
        <taxon>Elapidae</taxon>
        <taxon>Elapinae</taxon>
        <taxon>Ophiophagus</taxon>
    </lineage>
</organism>
<name>V8NUJ2_OPHHA</name>
<proteinExistence type="predicted"/>
<feature type="non-terminal residue" evidence="2">
    <location>
        <position position="1"/>
    </location>
</feature>
<accession>V8NUJ2</accession>
<evidence type="ECO:0000313" key="3">
    <source>
        <dbReference type="Proteomes" id="UP000018936"/>
    </source>
</evidence>
<dbReference type="Proteomes" id="UP000018936">
    <property type="component" value="Unassembled WGS sequence"/>
</dbReference>
<protein>
    <submittedName>
        <fullName evidence="2">Uncharacterized protein</fullName>
    </submittedName>
</protein>
<comment type="caution">
    <text evidence="2">The sequence shown here is derived from an EMBL/GenBank/DDBJ whole genome shotgun (WGS) entry which is preliminary data.</text>
</comment>
<reference evidence="2 3" key="1">
    <citation type="journal article" date="2013" name="Proc. Natl. Acad. Sci. U.S.A.">
        <title>The king cobra genome reveals dynamic gene evolution and adaptation in the snake venom system.</title>
        <authorList>
            <person name="Vonk F.J."/>
            <person name="Casewell N.R."/>
            <person name="Henkel C.V."/>
            <person name="Heimberg A.M."/>
            <person name="Jansen H.J."/>
            <person name="McCleary R.J."/>
            <person name="Kerkkamp H.M."/>
            <person name="Vos R.A."/>
            <person name="Guerreiro I."/>
            <person name="Calvete J.J."/>
            <person name="Wuster W."/>
            <person name="Woods A.E."/>
            <person name="Logan J.M."/>
            <person name="Harrison R.A."/>
            <person name="Castoe T.A."/>
            <person name="de Koning A.P."/>
            <person name="Pollock D.D."/>
            <person name="Yandell M."/>
            <person name="Calderon D."/>
            <person name="Renjifo C."/>
            <person name="Currier R.B."/>
            <person name="Salgado D."/>
            <person name="Pla D."/>
            <person name="Sanz L."/>
            <person name="Hyder A.S."/>
            <person name="Ribeiro J.M."/>
            <person name="Arntzen J.W."/>
            <person name="van den Thillart G.E."/>
            <person name="Boetzer M."/>
            <person name="Pirovano W."/>
            <person name="Dirks R.P."/>
            <person name="Spaink H.P."/>
            <person name="Duboule D."/>
            <person name="McGlinn E."/>
            <person name="Kini R.M."/>
            <person name="Richardson M.K."/>
        </authorList>
    </citation>
    <scope>NUCLEOTIDE SEQUENCE</scope>
    <source>
        <tissue evidence="2">Blood</tissue>
    </source>
</reference>
<dbReference type="EMBL" id="AZIM01001956">
    <property type="protein sequence ID" value="ETE65212.1"/>
    <property type="molecule type" value="Genomic_DNA"/>
</dbReference>
<feature type="region of interest" description="Disordered" evidence="1">
    <location>
        <begin position="59"/>
        <end position="88"/>
    </location>
</feature>
<dbReference type="AlphaFoldDB" id="V8NUJ2"/>
<evidence type="ECO:0000256" key="1">
    <source>
        <dbReference type="SAM" id="MobiDB-lite"/>
    </source>
</evidence>
<keyword evidence="3" id="KW-1185">Reference proteome</keyword>
<evidence type="ECO:0000313" key="2">
    <source>
        <dbReference type="EMBL" id="ETE65212.1"/>
    </source>
</evidence>
<feature type="region of interest" description="Disordered" evidence="1">
    <location>
        <begin position="261"/>
        <end position="291"/>
    </location>
</feature>